<evidence type="ECO:0000259" key="6">
    <source>
        <dbReference type="PROSITE" id="PS51005"/>
    </source>
</evidence>
<dbReference type="OrthoDB" id="1880352at2759"/>
<reference evidence="7" key="1">
    <citation type="submission" date="2016-11" db="EMBL/GenBank/DDBJ databases">
        <title>The genome of Nicotiana attenuata.</title>
        <authorList>
            <person name="Xu S."/>
            <person name="Brockmoeller T."/>
            <person name="Gaquerel E."/>
            <person name="Navarro A."/>
            <person name="Kuhl H."/>
            <person name="Gase K."/>
            <person name="Ling Z."/>
            <person name="Zhou W."/>
            <person name="Kreitzer C."/>
            <person name="Stanke M."/>
            <person name="Tang H."/>
            <person name="Lyons E."/>
            <person name="Pandey P."/>
            <person name="Pandey S.P."/>
            <person name="Timmermann B."/>
            <person name="Baldwin I.T."/>
        </authorList>
    </citation>
    <scope>NUCLEOTIDE SEQUENCE [LARGE SCALE GENOMIC DNA]</scope>
    <source>
        <strain evidence="7">UT</strain>
    </source>
</reference>
<organism evidence="7 8">
    <name type="scientific">Nicotiana attenuata</name>
    <name type="common">Coyote tobacco</name>
    <dbReference type="NCBI Taxonomy" id="49451"/>
    <lineage>
        <taxon>Eukaryota</taxon>
        <taxon>Viridiplantae</taxon>
        <taxon>Streptophyta</taxon>
        <taxon>Embryophyta</taxon>
        <taxon>Tracheophyta</taxon>
        <taxon>Spermatophyta</taxon>
        <taxon>Magnoliopsida</taxon>
        <taxon>eudicotyledons</taxon>
        <taxon>Gunneridae</taxon>
        <taxon>Pentapetalae</taxon>
        <taxon>asterids</taxon>
        <taxon>lamiids</taxon>
        <taxon>Solanales</taxon>
        <taxon>Solanaceae</taxon>
        <taxon>Nicotianoideae</taxon>
        <taxon>Nicotianeae</taxon>
        <taxon>Nicotiana</taxon>
    </lineage>
</organism>
<dbReference type="FunFam" id="2.170.150.80:FF:000010">
    <property type="entry name" value="NAC domain-containing protein 67-like"/>
    <property type="match status" value="1"/>
</dbReference>
<gene>
    <name evidence="7" type="primary">NAC035_2</name>
    <name evidence="7" type="ORF">A4A49_31317</name>
</gene>
<dbReference type="AlphaFoldDB" id="A0A1J6JKJ0"/>
<dbReference type="Pfam" id="PF02365">
    <property type="entry name" value="NAM"/>
    <property type="match status" value="1"/>
</dbReference>
<dbReference type="EMBL" id="MJEQ01037183">
    <property type="protein sequence ID" value="OIT07449.1"/>
    <property type="molecule type" value="Genomic_DNA"/>
</dbReference>
<evidence type="ECO:0000256" key="5">
    <source>
        <dbReference type="ARBA" id="ARBA00023242"/>
    </source>
</evidence>
<dbReference type="Gene3D" id="2.170.150.80">
    <property type="entry name" value="NAC domain"/>
    <property type="match status" value="1"/>
</dbReference>
<dbReference type="PANTHER" id="PTHR31744:SF79">
    <property type="entry name" value="NAC DOMAIN-CONTAINING PROTEIN"/>
    <property type="match status" value="1"/>
</dbReference>
<protein>
    <submittedName>
        <fullName evidence="7">Nac domain-containing protein 35</fullName>
    </submittedName>
</protein>
<dbReference type="GeneID" id="109240224"/>
<evidence type="ECO:0000313" key="7">
    <source>
        <dbReference type="EMBL" id="OIT07449.1"/>
    </source>
</evidence>
<dbReference type="PROSITE" id="PS51005">
    <property type="entry name" value="NAC"/>
    <property type="match status" value="1"/>
</dbReference>
<dbReference type="InterPro" id="IPR036093">
    <property type="entry name" value="NAC_dom_sf"/>
</dbReference>
<dbReference type="InterPro" id="IPR003441">
    <property type="entry name" value="NAC-dom"/>
</dbReference>
<dbReference type="Gramene" id="OIT07449">
    <property type="protein sequence ID" value="OIT07449"/>
    <property type="gene ID" value="A4A49_31317"/>
</dbReference>
<dbReference type="STRING" id="49451.A0A1J6JKJ0"/>
<proteinExistence type="predicted"/>
<dbReference type="OMA" id="NCLAGKE"/>
<dbReference type="SUPFAM" id="SSF101941">
    <property type="entry name" value="NAC domain"/>
    <property type="match status" value="1"/>
</dbReference>
<name>A0A1J6JKJ0_NICAT</name>
<keyword evidence="3" id="KW-0238">DNA-binding</keyword>
<keyword evidence="4" id="KW-0804">Transcription</keyword>
<dbReference type="GO" id="GO:0006355">
    <property type="term" value="P:regulation of DNA-templated transcription"/>
    <property type="evidence" value="ECO:0007669"/>
    <property type="project" value="InterPro"/>
</dbReference>
<evidence type="ECO:0000256" key="3">
    <source>
        <dbReference type="ARBA" id="ARBA00023125"/>
    </source>
</evidence>
<dbReference type="Proteomes" id="UP000187609">
    <property type="component" value="Unassembled WGS sequence"/>
</dbReference>
<dbReference type="SMR" id="A0A1J6JKJ0"/>
<accession>A0A1J6JKJ0</accession>
<evidence type="ECO:0000256" key="1">
    <source>
        <dbReference type="ARBA" id="ARBA00004123"/>
    </source>
</evidence>
<dbReference type="GO" id="GO:0005634">
    <property type="term" value="C:nucleus"/>
    <property type="evidence" value="ECO:0007669"/>
    <property type="project" value="UniProtKB-SubCell"/>
</dbReference>
<sequence length="283" mass="32466">MEFALPGFRFHPTEEELLQFYLKNKVLGLKLRCDVIGLLNIYRHDPWDLPGLATIGEREWYFFVPRDRKHGSGGRPNRTTQKGFWKATGSDRKIFSSSNPKNIIGLKKTLVFYNGRAPRGCKTDWVMNEFRLPDTVSSSQDIVLCKIYRKATSLKVLEQRAAIDEEMKTTNQPMDTMSFCSENNELIMAAPITDQSPKFLITKDEVEEDILSITKNNPYDISLEIKGKSNCLSPKFLNGKGNLADIQVPKMSMDFSQDPVWMQLRSPWLDNFSLTPSAFVYNF</sequence>
<comment type="subcellular location">
    <subcellularLocation>
        <location evidence="1">Nucleus</location>
    </subcellularLocation>
</comment>
<keyword evidence="5" id="KW-0539">Nucleus</keyword>
<evidence type="ECO:0000256" key="2">
    <source>
        <dbReference type="ARBA" id="ARBA00023015"/>
    </source>
</evidence>
<feature type="domain" description="NAC" evidence="6">
    <location>
        <begin position="4"/>
        <end position="150"/>
    </location>
</feature>
<evidence type="ECO:0000256" key="4">
    <source>
        <dbReference type="ARBA" id="ARBA00023163"/>
    </source>
</evidence>
<comment type="caution">
    <text evidence="7">The sequence shown here is derived from an EMBL/GenBank/DDBJ whole genome shotgun (WGS) entry which is preliminary data.</text>
</comment>
<dbReference type="KEGG" id="nau:109240224"/>
<keyword evidence="2" id="KW-0805">Transcription regulation</keyword>
<dbReference type="GO" id="GO:0003677">
    <property type="term" value="F:DNA binding"/>
    <property type="evidence" value="ECO:0007669"/>
    <property type="project" value="UniProtKB-KW"/>
</dbReference>
<dbReference type="PANTHER" id="PTHR31744">
    <property type="entry name" value="PROTEIN CUP-SHAPED COTYLEDON 2-RELATED"/>
    <property type="match status" value="1"/>
</dbReference>
<evidence type="ECO:0000313" key="8">
    <source>
        <dbReference type="Proteomes" id="UP000187609"/>
    </source>
</evidence>
<keyword evidence="8" id="KW-1185">Reference proteome</keyword>